<dbReference type="Pfam" id="PF00512">
    <property type="entry name" value="HisKA"/>
    <property type="match status" value="1"/>
</dbReference>
<dbReference type="PANTHER" id="PTHR45453">
    <property type="entry name" value="PHOSPHATE REGULON SENSOR PROTEIN PHOR"/>
    <property type="match status" value="1"/>
</dbReference>
<feature type="domain" description="HAMP" evidence="15">
    <location>
        <begin position="191"/>
        <end position="243"/>
    </location>
</feature>
<dbReference type="PROSITE" id="PS50109">
    <property type="entry name" value="HIS_KIN"/>
    <property type="match status" value="1"/>
</dbReference>
<accession>A0A1Y6CW70</accession>
<dbReference type="OrthoDB" id="5288098at2"/>
<keyword evidence="17" id="KW-1185">Reference proteome</keyword>
<evidence type="ECO:0000256" key="5">
    <source>
        <dbReference type="ARBA" id="ARBA00022475"/>
    </source>
</evidence>
<evidence type="ECO:0000256" key="2">
    <source>
        <dbReference type="ARBA" id="ARBA00004236"/>
    </source>
</evidence>
<dbReference type="InterPro" id="IPR003661">
    <property type="entry name" value="HisK_dim/P_dom"/>
</dbReference>
<dbReference type="SMART" id="SM00304">
    <property type="entry name" value="HAMP"/>
    <property type="match status" value="1"/>
</dbReference>
<dbReference type="EMBL" id="FWZT01000033">
    <property type="protein sequence ID" value="SMF79192.1"/>
    <property type="molecule type" value="Genomic_DNA"/>
</dbReference>
<proteinExistence type="predicted"/>
<name>A0A1Y6CW70_9BACT</name>
<dbReference type="InterPro" id="IPR003660">
    <property type="entry name" value="HAMP_dom"/>
</dbReference>
<keyword evidence="5" id="KW-1003">Cell membrane</keyword>
<dbReference type="GO" id="GO:0004721">
    <property type="term" value="F:phosphoprotein phosphatase activity"/>
    <property type="evidence" value="ECO:0007669"/>
    <property type="project" value="TreeGrafter"/>
</dbReference>
<dbReference type="GO" id="GO:0000155">
    <property type="term" value="F:phosphorelay sensor kinase activity"/>
    <property type="evidence" value="ECO:0007669"/>
    <property type="project" value="InterPro"/>
</dbReference>
<dbReference type="GO" id="GO:0016036">
    <property type="term" value="P:cellular response to phosphate starvation"/>
    <property type="evidence" value="ECO:0007669"/>
    <property type="project" value="TreeGrafter"/>
</dbReference>
<reference evidence="17" key="1">
    <citation type="submission" date="2017-04" db="EMBL/GenBank/DDBJ databases">
        <authorList>
            <person name="Varghese N."/>
            <person name="Submissions S."/>
        </authorList>
    </citation>
    <scope>NUCLEOTIDE SEQUENCE [LARGE SCALE GENOMIC DNA]</scope>
    <source>
        <strain evidence="17">RKEM611</strain>
    </source>
</reference>
<evidence type="ECO:0000313" key="16">
    <source>
        <dbReference type="EMBL" id="SMF79192.1"/>
    </source>
</evidence>
<dbReference type="AlphaFoldDB" id="A0A1Y6CW70"/>
<dbReference type="Pfam" id="PF02518">
    <property type="entry name" value="HATPase_c"/>
    <property type="match status" value="1"/>
</dbReference>
<comment type="subcellular location">
    <subcellularLocation>
        <location evidence="2">Cell membrane</location>
    </subcellularLocation>
    <subcellularLocation>
        <location evidence="3">Membrane raft</location>
        <topology evidence="3">Multi-pass membrane protein</topology>
    </subcellularLocation>
</comment>
<evidence type="ECO:0000259" key="15">
    <source>
        <dbReference type="PROSITE" id="PS50885"/>
    </source>
</evidence>
<dbReference type="FunFam" id="1.10.287.130:FF:000001">
    <property type="entry name" value="Two-component sensor histidine kinase"/>
    <property type="match status" value="1"/>
</dbReference>
<dbReference type="GO" id="GO:0005524">
    <property type="term" value="F:ATP binding"/>
    <property type="evidence" value="ECO:0007669"/>
    <property type="project" value="UniProtKB-KW"/>
</dbReference>
<feature type="transmembrane region" description="Helical" evidence="13">
    <location>
        <begin position="12"/>
        <end position="31"/>
    </location>
</feature>
<keyword evidence="7" id="KW-0808">Transferase</keyword>
<dbReference type="Proteomes" id="UP000192907">
    <property type="component" value="Unassembled WGS sequence"/>
</dbReference>
<dbReference type="PRINTS" id="PR00344">
    <property type="entry name" value="BCTRLSENSOR"/>
</dbReference>
<dbReference type="RefSeq" id="WP_132325506.1">
    <property type="nucleotide sequence ID" value="NZ_FWZT01000033.1"/>
</dbReference>
<feature type="transmembrane region" description="Helical" evidence="13">
    <location>
        <begin position="167"/>
        <end position="190"/>
    </location>
</feature>
<dbReference type="Gene3D" id="1.10.287.130">
    <property type="match status" value="1"/>
</dbReference>
<dbReference type="InterPro" id="IPR050351">
    <property type="entry name" value="BphY/WalK/GraS-like"/>
</dbReference>
<dbReference type="InterPro" id="IPR005467">
    <property type="entry name" value="His_kinase_dom"/>
</dbReference>
<keyword evidence="6" id="KW-0597">Phosphoprotein</keyword>
<dbReference type="FunFam" id="3.30.565.10:FF:000023">
    <property type="entry name" value="PAS domain-containing sensor histidine kinase"/>
    <property type="match status" value="1"/>
</dbReference>
<evidence type="ECO:0000256" key="12">
    <source>
        <dbReference type="ARBA" id="ARBA00023136"/>
    </source>
</evidence>
<dbReference type="SUPFAM" id="SSF158472">
    <property type="entry name" value="HAMP domain-like"/>
    <property type="match status" value="1"/>
</dbReference>
<feature type="domain" description="Histidine kinase" evidence="14">
    <location>
        <begin position="258"/>
        <end position="477"/>
    </location>
</feature>
<dbReference type="SMART" id="SM00387">
    <property type="entry name" value="HATPase_c"/>
    <property type="match status" value="1"/>
</dbReference>
<dbReference type="Gene3D" id="3.30.565.10">
    <property type="entry name" value="Histidine kinase-like ATPase, C-terminal domain"/>
    <property type="match status" value="1"/>
</dbReference>
<keyword evidence="11" id="KW-0902">Two-component regulatory system</keyword>
<dbReference type="CDD" id="cd06225">
    <property type="entry name" value="HAMP"/>
    <property type="match status" value="1"/>
</dbReference>
<dbReference type="CDD" id="cd00075">
    <property type="entry name" value="HATPase"/>
    <property type="match status" value="1"/>
</dbReference>
<evidence type="ECO:0000256" key="7">
    <source>
        <dbReference type="ARBA" id="ARBA00022679"/>
    </source>
</evidence>
<keyword evidence="9 16" id="KW-0418">Kinase</keyword>
<comment type="catalytic activity">
    <reaction evidence="1">
        <text>ATP + protein L-histidine = ADP + protein N-phospho-L-histidine.</text>
        <dbReference type="EC" id="2.7.13.3"/>
    </reaction>
</comment>
<dbReference type="GO" id="GO:0005886">
    <property type="term" value="C:plasma membrane"/>
    <property type="evidence" value="ECO:0007669"/>
    <property type="project" value="UniProtKB-SubCell"/>
</dbReference>
<organism evidence="16 17">
    <name type="scientific">Pseudobacteriovorax antillogorgiicola</name>
    <dbReference type="NCBI Taxonomy" id="1513793"/>
    <lineage>
        <taxon>Bacteria</taxon>
        <taxon>Pseudomonadati</taxon>
        <taxon>Bdellovibrionota</taxon>
        <taxon>Oligoflexia</taxon>
        <taxon>Oligoflexales</taxon>
        <taxon>Pseudobacteriovoracaceae</taxon>
        <taxon>Pseudobacteriovorax</taxon>
    </lineage>
</organism>
<evidence type="ECO:0000256" key="11">
    <source>
        <dbReference type="ARBA" id="ARBA00023012"/>
    </source>
</evidence>
<evidence type="ECO:0000259" key="14">
    <source>
        <dbReference type="PROSITE" id="PS50109"/>
    </source>
</evidence>
<sequence>MLMFRSRFFWRNLLSYAIVISLTTFVVSYLLTVRTEEFVKSDSKDMLLEKLTLIAPILKDRNRWHPDQLAELFESAAKNTDTRITVIDSSGHVLFESEVNHINFQNHIDRPEIAQSMNQPWGTAVRSSDTLKLPMLFVAKKITSGDDHVYLRFALPMSKLDKRLEDIRYVLGIGALVGMFVSLLIALFLAKRITRPISAITHVAEAISRGNYNARLRHLPKNELGTLGKAINRLAEAVQANISKREKMEQIRREFSSNVSHELKTPLTSIKGYVETLIEGGALDSKDDAKRFLKIIEANIERITSLVTDLLRLSTIEANQGLISLESVDWKPVISEVLMRQEINLKKKSIRFNLNAPDSISKVMGSRKAMTHILDNLLQNALNYTPEGGSITVGLTQKTSQVVLTVEDTGIGISKRDQSRIFERFYRVDSARSRDDGGTGLGLAIVKHLVIQIQGTINVQSELNKGSIFTVTLPTPQT</sequence>
<dbReference type="InterPro" id="IPR036097">
    <property type="entry name" value="HisK_dim/P_sf"/>
</dbReference>
<evidence type="ECO:0000256" key="9">
    <source>
        <dbReference type="ARBA" id="ARBA00022777"/>
    </source>
</evidence>
<evidence type="ECO:0000256" key="13">
    <source>
        <dbReference type="SAM" id="Phobius"/>
    </source>
</evidence>
<gene>
    <name evidence="16" type="ORF">SAMN06296036_13336</name>
</gene>
<dbReference type="SUPFAM" id="SSF47384">
    <property type="entry name" value="Homodimeric domain of signal transducing histidine kinase"/>
    <property type="match status" value="1"/>
</dbReference>
<dbReference type="InterPro" id="IPR003594">
    <property type="entry name" value="HATPase_dom"/>
</dbReference>
<dbReference type="Pfam" id="PF00672">
    <property type="entry name" value="HAMP"/>
    <property type="match status" value="1"/>
</dbReference>
<protein>
    <recommendedName>
        <fullName evidence="4">histidine kinase</fullName>
        <ecNumber evidence="4">2.7.13.3</ecNumber>
    </recommendedName>
</protein>
<keyword evidence="8" id="KW-0547">Nucleotide-binding</keyword>
<evidence type="ECO:0000256" key="10">
    <source>
        <dbReference type="ARBA" id="ARBA00022840"/>
    </source>
</evidence>
<dbReference type="SUPFAM" id="SSF55874">
    <property type="entry name" value="ATPase domain of HSP90 chaperone/DNA topoisomerase II/histidine kinase"/>
    <property type="match status" value="1"/>
</dbReference>
<dbReference type="InterPro" id="IPR004358">
    <property type="entry name" value="Sig_transdc_His_kin-like_C"/>
</dbReference>
<dbReference type="PROSITE" id="PS50885">
    <property type="entry name" value="HAMP"/>
    <property type="match status" value="1"/>
</dbReference>
<dbReference type="CDD" id="cd00082">
    <property type="entry name" value="HisKA"/>
    <property type="match status" value="1"/>
</dbReference>
<keyword evidence="13" id="KW-1133">Transmembrane helix</keyword>
<dbReference type="GO" id="GO:0045121">
    <property type="term" value="C:membrane raft"/>
    <property type="evidence" value="ECO:0007669"/>
    <property type="project" value="UniProtKB-SubCell"/>
</dbReference>
<keyword evidence="10" id="KW-0067">ATP-binding</keyword>
<keyword evidence="12 13" id="KW-0472">Membrane</keyword>
<dbReference type="SMART" id="SM00388">
    <property type="entry name" value="HisKA"/>
    <property type="match status" value="1"/>
</dbReference>
<evidence type="ECO:0000256" key="8">
    <source>
        <dbReference type="ARBA" id="ARBA00022741"/>
    </source>
</evidence>
<dbReference type="EC" id="2.7.13.3" evidence="4"/>
<dbReference type="STRING" id="1513793.SAMN06296036_13336"/>
<evidence type="ECO:0000256" key="1">
    <source>
        <dbReference type="ARBA" id="ARBA00000085"/>
    </source>
</evidence>
<evidence type="ECO:0000256" key="3">
    <source>
        <dbReference type="ARBA" id="ARBA00004314"/>
    </source>
</evidence>
<evidence type="ECO:0000313" key="17">
    <source>
        <dbReference type="Proteomes" id="UP000192907"/>
    </source>
</evidence>
<keyword evidence="13" id="KW-0812">Transmembrane</keyword>
<evidence type="ECO:0000256" key="4">
    <source>
        <dbReference type="ARBA" id="ARBA00012438"/>
    </source>
</evidence>
<dbReference type="InterPro" id="IPR036890">
    <property type="entry name" value="HATPase_C_sf"/>
</dbReference>
<evidence type="ECO:0000256" key="6">
    <source>
        <dbReference type="ARBA" id="ARBA00022553"/>
    </source>
</evidence>
<dbReference type="Gene3D" id="6.10.340.10">
    <property type="match status" value="1"/>
</dbReference>
<dbReference type="PANTHER" id="PTHR45453:SF1">
    <property type="entry name" value="PHOSPHATE REGULON SENSOR PROTEIN PHOR"/>
    <property type="match status" value="1"/>
</dbReference>